<keyword evidence="3" id="KW-0732">Signal</keyword>
<dbReference type="GO" id="GO:0006508">
    <property type="term" value="P:proteolysis"/>
    <property type="evidence" value="ECO:0007669"/>
    <property type="project" value="InterPro"/>
</dbReference>
<dbReference type="EMBL" id="MAAO01000002">
    <property type="protein sequence ID" value="OUS00167.1"/>
    <property type="molecule type" value="Genomic_DNA"/>
</dbReference>
<dbReference type="InterPro" id="IPR012338">
    <property type="entry name" value="Beta-lactam/transpept-like"/>
</dbReference>
<dbReference type="GO" id="GO:0000270">
    <property type="term" value="P:peptidoglycan metabolic process"/>
    <property type="evidence" value="ECO:0007669"/>
    <property type="project" value="TreeGrafter"/>
</dbReference>
<keyword evidence="2" id="KW-0378">Hydrolase</keyword>
<dbReference type="AlphaFoldDB" id="A0A1Y5FD64"/>
<dbReference type="Gene3D" id="3.50.80.20">
    <property type="entry name" value="D-Ala-D-Ala carboxypeptidase C, peptidase S13"/>
    <property type="match status" value="1"/>
</dbReference>
<dbReference type="InterPro" id="IPR000667">
    <property type="entry name" value="Peptidase_S13"/>
</dbReference>
<dbReference type="Pfam" id="PF02113">
    <property type="entry name" value="Peptidase_S13"/>
    <property type="match status" value="2"/>
</dbReference>
<dbReference type="Gene3D" id="3.40.710.10">
    <property type="entry name" value="DD-peptidase/beta-lactamase superfamily"/>
    <property type="match status" value="1"/>
</dbReference>
<dbReference type="GO" id="GO:0004185">
    <property type="term" value="F:serine-type carboxypeptidase activity"/>
    <property type="evidence" value="ECO:0007669"/>
    <property type="project" value="InterPro"/>
</dbReference>
<dbReference type="PANTHER" id="PTHR30023:SF0">
    <property type="entry name" value="PENICILLIN-SENSITIVE CARBOXYPEPTIDASE A"/>
    <property type="match status" value="1"/>
</dbReference>
<evidence type="ECO:0000313" key="5">
    <source>
        <dbReference type="Proteomes" id="UP000196531"/>
    </source>
</evidence>
<sequence>MLRKFIATSVLLGLATTPSVFAKSGWELILDNYNMSPEHHAFCFTDSKGKVRGSNPHMKVRLASVSKLVTTYWAINKLTPEYHFKSQFYLKDKHLHIVGDKDPIFSKRKLFFILSQLNNMGITELDKITFDSNLRVFTNAEGYVGDIFKVKKSRTAANLKDFFHTPAWNKLKVAYKSFVKETPSEVLTTLEIRESIDDLNLSVKEVSFLKENPLANDPEAKVSLHLSPELVKYLKAMNIKSNNFIADQVFDKLGGEVEFDKFIAEKVESWYPNLDVDRKKFSENESSIKIYSGSGLPTYKNSKRQDNYATCSLIVRIVEDLNDTMIEYQKSLQQIVAVAGSDIDSSGATKSTIRKRFLSPKLKNAVMAKTGTLFHTSALAGKVSTKQGEHYFGVFHQLRGWKGHAKAAQNEIVNKLVADYGGGEKVEYNKEYFFPAFEVMR</sequence>
<protein>
    <recommendedName>
        <fullName evidence="6">D-alanyl-D-alanine carboxypeptidase</fullName>
    </recommendedName>
</protein>
<dbReference type="PANTHER" id="PTHR30023">
    <property type="entry name" value="D-ALANYL-D-ALANINE CARBOXYPEPTIDASE"/>
    <property type="match status" value="1"/>
</dbReference>
<organism evidence="4 5">
    <name type="scientific">Halobacteriovorax marinus</name>
    <dbReference type="NCBI Taxonomy" id="97084"/>
    <lineage>
        <taxon>Bacteria</taxon>
        <taxon>Pseudomonadati</taxon>
        <taxon>Bdellovibrionota</taxon>
        <taxon>Bacteriovoracia</taxon>
        <taxon>Bacteriovoracales</taxon>
        <taxon>Halobacteriovoraceae</taxon>
        <taxon>Halobacteriovorax</taxon>
    </lineage>
</organism>
<feature type="signal peptide" evidence="3">
    <location>
        <begin position="1"/>
        <end position="22"/>
    </location>
</feature>
<comment type="similarity">
    <text evidence="1">Belongs to the peptidase S13 family.</text>
</comment>
<evidence type="ECO:0000256" key="3">
    <source>
        <dbReference type="SAM" id="SignalP"/>
    </source>
</evidence>
<evidence type="ECO:0000256" key="1">
    <source>
        <dbReference type="ARBA" id="ARBA00006096"/>
    </source>
</evidence>
<proteinExistence type="inferred from homology"/>
<gene>
    <name evidence="4" type="ORF">A9Q84_03010</name>
</gene>
<evidence type="ECO:0008006" key="6">
    <source>
        <dbReference type="Google" id="ProtNLM"/>
    </source>
</evidence>
<accession>A0A1Y5FD64</accession>
<feature type="chain" id="PRO_5012893010" description="D-alanyl-D-alanine carboxypeptidase" evidence="3">
    <location>
        <begin position="23"/>
        <end position="441"/>
    </location>
</feature>
<evidence type="ECO:0000313" key="4">
    <source>
        <dbReference type="EMBL" id="OUS00167.1"/>
    </source>
</evidence>
<evidence type="ECO:0000256" key="2">
    <source>
        <dbReference type="ARBA" id="ARBA00022801"/>
    </source>
</evidence>
<name>A0A1Y5FD64_9BACT</name>
<comment type="caution">
    <text evidence="4">The sequence shown here is derived from an EMBL/GenBank/DDBJ whole genome shotgun (WGS) entry which is preliminary data.</text>
</comment>
<dbReference type="SUPFAM" id="SSF56601">
    <property type="entry name" value="beta-lactamase/transpeptidase-like"/>
    <property type="match status" value="1"/>
</dbReference>
<reference evidence="5" key="1">
    <citation type="journal article" date="2017" name="Proc. Natl. Acad. Sci. U.S.A.">
        <title>Simulation of Deepwater Horizon oil plume reveals substrate specialization within a complex community of hydrocarbon-degraders.</title>
        <authorList>
            <person name="Hu P."/>
            <person name="Dubinsky E.A."/>
            <person name="Probst A.J."/>
            <person name="Wang J."/>
            <person name="Sieber C.M.K."/>
            <person name="Tom L.M."/>
            <person name="Gardinali P."/>
            <person name="Banfield J.F."/>
            <person name="Atlas R.M."/>
            <person name="Andersen G.L."/>
        </authorList>
    </citation>
    <scope>NUCLEOTIDE SEQUENCE [LARGE SCALE GENOMIC DNA]</scope>
</reference>
<dbReference type="Proteomes" id="UP000196531">
    <property type="component" value="Unassembled WGS sequence"/>
</dbReference>